<dbReference type="InterPro" id="IPR008502">
    <property type="entry name" value="Prolamin-like"/>
</dbReference>
<dbReference type="PANTHER" id="PTHR31951:SF22">
    <property type="entry name" value="ECA1 GAMETOGENESIS RELATED FAMILY"/>
    <property type="match status" value="1"/>
</dbReference>
<evidence type="ECO:0000259" key="3">
    <source>
        <dbReference type="Pfam" id="PF05617"/>
    </source>
</evidence>
<gene>
    <name evidence="4" type="ORF">V8G54_035165</name>
</gene>
<reference evidence="4 5" key="1">
    <citation type="journal article" date="2023" name="Life. Sci Alliance">
        <title>Evolutionary insights into 3D genome organization and epigenetic landscape of Vigna mungo.</title>
        <authorList>
            <person name="Junaid A."/>
            <person name="Singh B."/>
            <person name="Bhatia S."/>
        </authorList>
    </citation>
    <scope>NUCLEOTIDE SEQUENCE [LARGE SCALE GENOMIC DNA]</scope>
    <source>
        <strain evidence="4">Urdbean</strain>
    </source>
</reference>
<organism evidence="4 5">
    <name type="scientific">Vigna mungo</name>
    <name type="common">Black gram</name>
    <name type="synonym">Phaseolus mungo</name>
    <dbReference type="NCBI Taxonomy" id="3915"/>
    <lineage>
        <taxon>Eukaryota</taxon>
        <taxon>Viridiplantae</taxon>
        <taxon>Streptophyta</taxon>
        <taxon>Embryophyta</taxon>
        <taxon>Tracheophyta</taxon>
        <taxon>Spermatophyta</taxon>
        <taxon>Magnoliopsida</taxon>
        <taxon>eudicotyledons</taxon>
        <taxon>Gunneridae</taxon>
        <taxon>Pentapetalae</taxon>
        <taxon>rosids</taxon>
        <taxon>fabids</taxon>
        <taxon>Fabales</taxon>
        <taxon>Fabaceae</taxon>
        <taxon>Papilionoideae</taxon>
        <taxon>50 kb inversion clade</taxon>
        <taxon>NPAAA clade</taxon>
        <taxon>indigoferoid/millettioid clade</taxon>
        <taxon>Phaseoleae</taxon>
        <taxon>Vigna</taxon>
    </lineage>
</organism>
<feature type="signal peptide" evidence="2">
    <location>
        <begin position="1"/>
        <end position="22"/>
    </location>
</feature>
<dbReference type="AlphaFoldDB" id="A0AAQ3RCT3"/>
<dbReference type="Pfam" id="PF05617">
    <property type="entry name" value="Prolamin_like"/>
    <property type="match status" value="2"/>
</dbReference>
<keyword evidence="1 2" id="KW-0732">Signal</keyword>
<dbReference type="PANTHER" id="PTHR31951">
    <property type="entry name" value="BIFUNCTIONAL INHIBITOR/LIPID-TRANSFER PROTEIN/SEED STORAGE 2S ALBUMIN SUPERFAMILY PROTEIN-RELATED"/>
    <property type="match status" value="1"/>
</dbReference>
<feature type="chain" id="PRO_5042951028" description="Prolamin-like domain-containing protein" evidence="2">
    <location>
        <begin position="23"/>
        <end position="267"/>
    </location>
</feature>
<evidence type="ECO:0000256" key="2">
    <source>
        <dbReference type="SAM" id="SignalP"/>
    </source>
</evidence>
<protein>
    <recommendedName>
        <fullName evidence="3">Prolamin-like domain-containing protein</fullName>
    </recommendedName>
</protein>
<dbReference type="Proteomes" id="UP001374535">
    <property type="component" value="Chromosome 11"/>
</dbReference>
<evidence type="ECO:0000313" key="4">
    <source>
        <dbReference type="EMBL" id="WVY89651.1"/>
    </source>
</evidence>
<evidence type="ECO:0000313" key="5">
    <source>
        <dbReference type="Proteomes" id="UP001374535"/>
    </source>
</evidence>
<feature type="domain" description="Prolamin-like" evidence="3">
    <location>
        <begin position="169"/>
        <end position="240"/>
    </location>
</feature>
<dbReference type="EMBL" id="CP144690">
    <property type="protein sequence ID" value="WVY89651.1"/>
    <property type="molecule type" value="Genomic_DNA"/>
</dbReference>
<keyword evidence="5" id="KW-1185">Reference proteome</keyword>
<proteinExistence type="predicted"/>
<sequence>MATFNKNLCLMLLCFMMSLSVTFNIVLSNVAPAPSNWLGPVSPSYESYLANCASNLDPICGRDIYFAVFYGNTTVIEDCCDELVSDVGKVCHDDMTKFVLTKTKFKSSDVEILERSQKVWNDCVVTVSLGLMVKTGVSREIPEASGRIYDEKNDAERPLSSYEEYLQHCAAKLYPNCGSNIFSAIFFGNETVTCDCCEKLVNDVGKRCHDDMTKFILQRPDYRTKKNQILCRSDSVWNDCFSLENPPLQPIAAPFSDSVALQSDLFM</sequence>
<name>A0AAQ3RCT3_VIGMU</name>
<accession>A0AAQ3RCT3</accession>
<evidence type="ECO:0000256" key="1">
    <source>
        <dbReference type="ARBA" id="ARBA00022729"/>
    </source>
</evidence>
<feature type="domain" description="Prolamin-like" evidence="3">
    <location>
        <begin position="51"/>
        <end position="124"/>
    </location>
</feature>